<dbReference type="AlphaFoldDB" id="A0A8D8QHT5"/>
<evidence type="ECO:0000256" key="1">
    <source>
        <dbReference type="SAM" id="MobiDB-lite"/>
    </source>
</evidence>
<protein>
    <submittedName>
        <fullName evidence="3">Uncharacterized protein</fullName>
    </submittedName>
</protein>
<name>A0A8D8QHT5_9HEMI</name>
<dbReference type="PROSITE" id="PS51257">
    <property type="entry name" value="PROKAR_LIPOPROTEIN"/>
    <property type="match status" value="1"/>
</dbReference>
<organism evidence="3">
    <name type="scientific">Cacopsylla melanoneura</name>
    <dbReference type="NCBI Taxonomy" id="428564"/>
    <lineage>
        <taxon>Eukaryota</taxon>
        <taxon>Metazoa</taxon>
        <taxon>Ecdysozoa</taxon>
        <taxon>Arthropoda</taxon>
        <taxon>Hexapoda</taxon>
        <taxon>Insecta</taxon>
        <taxon>Pterygota</taxon>
        <taxon>Neoptera</taxon>
        <taxon>Paraneoptera</taxon>
        <taxon>Hemiptera</taxon>
        <taxon>Sternorrhyncha</taxon>
        <taxon>Psylloidea</taxon>
        <taxon>Psyllidae</taxon>
        <taxon>Psyllinae</taxon>
        <taxon>Cacopsylla</taxon>
    </lineage>
</organism>
<keyword evidence="2" id="KW-0472">Membrane</keyword>
<keyword evidence="2" id="KW-1133">Transmembrane helix</keyword>
<feature type="region of interest" description="Disordered" evidence="1">
    <location>
        <begin position="1"/>
        <end position="20"/>
    </location>
</feature>
<accession>A0A8D8QHT5</accession>
<sequence length="110" mass="11847">MWGEEKARRRGGGGGGVATPMFGTHFTYSCLTGGSLNALNFESEGQGSSPPCLDQKFSNRYNLFHTQNSVVILPYFTAVCMVLEIVFLPIASLVLAGVLAKSDINNNEQT</sequence>
<reference evidence="3" key="1">
    <citation type="submission" date="2021-05" db="EMBL/GenBank/DDBJ databases">
        <authorList>
            <person name="Alioto T."/>
            <person name="Alioto T."/>
            <person name="Gomez Garrido J."/>
        </authorList>
    </citation>
    <scope>NUCLEOTIDE SEQUENCE</scope>
</reference>
<evidence type="ECO:0000313" key="3">
    <source>
        <dbReference type="EMBL" id="CAG6632184.1"/>
    </source>
</evidence>
<evidence type="ECO:0000256" key="2">
    <source>
        <dbReference type="SAM" id="Phobius"/>
    </source>
</evidence>
<feature type="transmembrane region" description="Helical" evidence="2">
    <location>
        <begin position="70"/>
        <end position="100"/>
    </location>
</feature>
<proteinExistence type="predicted"/>
<keyword evidence="2" id="KW-0812">Transmembrane</keyword>
<dbReference type="EMBL" id="HBUF01078861">
    <property type="protein sequence ID" value="CAG6632184.1"/>
    <property type="molecule type" value="Transcribed_RNA"/>
</dbReference>